<dbReference type="GO" id="GO:0042421">
    <property type="term" value="P:norepinephrine biosynthetic process"/>
    <property type="evidence" value="ECO:0007669"/>
    <property type="project" value="TreeGrafter"/>
</dbReference>
<dbReference type="PROSITE" id="PS50836">
    <property type="entry name" value="DOMON"/>
    <property type="match status" value="1"/>
</dbReference>
<dbReference type="AlphaFoldDB" id="A0A834HST7"/>
<evidence type="ECO:0000256" key="4">
    <source>
        <dbReference type="ARBA" id="ARBA00022692"/>
    </source>
</evidence>
<comment type="cofactor">
    <cofactor evidence="1">
        <name>Cu(2+)</name>
        <dbReference type="ChEBI" id="CHEBI:29036"/>
    </cofactor>
</comment>
<dbReference type="GO" id="GO:0005615">
    <property type="term" value="C:extracellular space"/>
    <property type="evidence" value="ECO:0007669"/>
    <property type="project" value="TreeGrafter"/>
</dbReference>
<evidence type="ECO:0000256" key="11">
    <source>
        <dbReference type="SAM" id="SignalP"/>
    </source>
</evidence>
<keyword evidence="4" id="KW-0812">Transmembrane</keyword>
<feature type="signal peptide" evidence="11">
    <location>
        <begin position="1"/>
        <end position="23"/>
    </location>
</feature>
<comment type="caution">
    <text evidence="13">The sequence shown here is derived from an EMBL/GenBank/DDBJ whole genome shotgun (WGS) entry which is preliminary data.</text>
</comment>
<keyword evidence="9" id="KW-0503">Monooxygenase</keyword>
<dbReference type="PANTHER" id="PTHR10157:SF29">
    <property type="entry name" value="DOPAMINE BETA-HYDROXYLASE"/>
    <property type="match status" value="1"/>
</dbReference>
<dbReference type="InterPro" id="IPR028460">
    <property type="entry name" value="Tbh/DBH"/>
</dbReference>
<feature type="domain" description="DOMON" evidence="12">
    <location>
        <begin position="37"/>
        <end position="154"/>
    </location>
</feature>
<dbReference type="GO" id="GO:0030667">
    <property type="term" value="C:secretory granule membrane"/>
    <property type="evidence" value="ECO:0007669"/>
    <property type="project" value="TreeGrafter"/>
</dbReference>
<evidence type="ECO:0000256" key="2">
    <source>
        <dbReference type="ARBA" id="ARBA00004167"/>
    </source>
</evidence>
<protein>
    <recommendedName>
        <fullName evidence="12">DOMON domain-containing protein</fullName>
    </recommendedName>
</protein>
<name>A0A834HST7_RHYFE</name>
<feature type="chain" id="PRO_5032694802" description="DOMON domain-containing protein" evidence="11">
    <location>
        <begin position="24"/>
        <end position="402"/>
    </location>
</feature>
<dbReference type="FunFam" id="2.60.120.310:FF:000004">
    <property type="entry name" value="DBH-like monooxygenase protein 1"/>
    <property type="match status" value="1"/>
</dbReference>
<dbReference type="Pfam" id="PF01082">
    <property type="entry name" value="Cu2_monooxygen"/>
    <property type="match status" value="1"/>
</dbReference>
<dbReference type="InterPro" id="IPR045266">
    <property type="entry name" value="DOH_DOMON"/>
</dbReference>
<dbReference type="OrthoDB" id="129121at2759"/>
<gene>
    <name evidence="13" type="ORF">GWI33_000802</name>
</gene>
<dbReference type="InterPro" id="IPR000323">
    <property type="entry name" value="Cu2_ascorb_mOase_N"/>
</dbReference>
<keyword evidence="5" id="KW-0479">Metal-binding</keyword>
<dbReference type="Gene3D" id="2.60.120.310">
    <property type="entry name" value="Copper type II, ascorbate-dependent monooxygenase, N-terminal domain"/>
    <property type="match status" value="1"/>
</dbReference>
<evidence type="ECO:0000256" key="5">
    <source>
        <dbReference type="ARBA" id="ARBA00022723"/>
    </source>
</evidence>
<dbReference type="GO" id="GO:0005507">
    <property type="term" value="F:copper ion binding"/>
    <property type="evidence" value="ECO:0007669"/>
    <property type="project" value="InterPro"/>
</dbReference>
<evidence type="ECO:0000313" key="13">
    <source>
        <dbReference type="EMBL" id="KAF7263980.1"/>
    </source>
</evidence>
<evidence type="ECO:0000256" key="8">
    <source>
        <dbReference type="ARBA" id="ARBA00023008"/>
    </source>
</evidence>
<dbReference type="InterPro" id="IPR008977">
    <property type="entry name" value="PHM/PNGase_F_dom_sf"/>
</dbReference>
<dbReference type="SUPFAM" id="SSF49742">
    <property type="entry name" value="PHM/PNGase F"/>
    <property type="match status" value="2"/>
</dbReference>
<accession>A0A834HST7</accession>
<evidence type="ECO:0000256" key="9">
    <source>
        <dbReference type="ARBA" id="ARBA00023033"/>
    </source>
</evidence>
<dbReference type="PRINTS" id="PR00767">
    <property type="entry name" value="DBMONOXGNASE"/>
</dbReference>
<dbReference type="CDD" id="cd09631">
    <property type="entry name" value="DOMON_DOH"/>
    <property type="match status" value="1"/>
</dbReference>
<evidence type="ECO:0000256" key="10">
    <source>
        <dbReference type="ARBA" id="ARBA00023136"/>
    </source>
</evidence>
<dbReference type="InterPro" id="IPR024548">
    <property type="entry name" value="Cu2_monoox_C"/>
</dbReference>
<dbReference type="GO" id="GO:0004500">
    <property type="term" value="F:dopamine beta-monooxygenase activity"/>
    <property type="evidence" value="ECO:0007669"/>
    <property type="project" value="InterPro"/>
</dbReference>
<proteinExistence type="inferred from homology"/>
<evidence type="ECO:0000256" key="3">
    <source>
        <dbReference type="ARBA" id="ARBA00010676"/>
    </source>
</evidence>
<dbReference type="Pfam" id="PF03712">
    <property type="entry name" value="Cu2_monoox_C"/>
    <property type="match status" value="1"/>
</dbReference>
<dbReference type="InterPro" id="IPR005018">
    <property type="entry name" value="DOMON_domain"/>
</dbReference>
<evidence type="ECO:0000259" key="12">
    <source>
        <dbReference type="PROSITE" id="PS50836"/>
    </source>
</evidence>
<keyword evidence="6" id="KW-1133">Transmembrane helix</keyword>
<evidence type="ECO:0000256" key="7">
    <source>
        <dbReference type="ARBA" id="ARBA00023002"/>
    </source>
</evidence>
<dbReference type="InterPro" id="IPR020611">
    <property type="entry name" value="Cu2_ascorb_mOase_CS-1"/>
</dbReference>
<sequence length="402" mass="45590">MKLFVLTVIVVVLCETGVLFCSSEKNKVFHLALNGDNTISLHWILNYSEDEATLEIHLPAGFGWFAFGFSDRGELYPADYCVLWRTTRGKYKLTDTHADAEGVLGIDKSQNCNGFRVKTRNGVVKFTFKRKFDTCDPLDYIIEEGTTHVVWSRGFEMVPSIRGLNISTETRENHGMNRVTLLKNLDANTELPRYVTTLDLSTDKVRVPPIETTYWCRVFKLPKEFHKKHHIYQYEANIQDTSEGLVHHMEIFHCEADPDKEIPLYNGDCFSPDRPQETMVCKRVLAAWAMGALPFTYPEEAALPLGGEGFNPYVMLEIHYNNPELKSGFVDSSGIRFHVSDKLREMDAGIIELGLEYTDKMAIPPGQESFSLTGYCISSCTSVIRCRLEEGDFSSLCVLADD</sequence>
<organism evidence="13 14">
    <name type="scientific">Rhynchophorus ferrugineus</name>
    <name type="common">Red palm weevil</name>
    <name type="synonym">Curculio ferrugineus</name>
    <dbReference type="NCBI Taxonomy" id="354439"/>
    <lineage>
        <taxon>Eukaryota</taxon>
        <taxon>Metazoa</taxon>
        <taxon>Ecdysozoa</taxon>
        <taxon>Arthropoda</taxon>
        <taxon>Hexapoda</taxon>
        <taxon>Insecta</taxon>
        <taxon>Pterygota</taxon>
        <taxon>Neoptera</taxon>
        <taxon>Endopterygota</taxon>
        <taxon>Coleoptera</taxon>
        <taxon>Polyphaga</taxon>
        <taxon>Cucujiformia</taxon>
        <taxon>Curculionidae</taxon>
        <taxon>Dryophthorinae</taxon>
        <taxon>Rhynchophorus</taxon>
    </lineage>
</organism>
<dbReference type="Pfam" id="PF03351">
    <property type="entry name" value="DOMON"/>
    <property type="match status" value="1"/>
</dbReference>
<keyword evidence="11" id="KW-0732">Signal</keyword>
<evidence type="ECO:0000313" key="14">
    <source>
        <dbReference type="Proteomes" id="UP000625711"/>
    </source>
</evidence>
<comment type="similarity">
    <text evidence="3">Belongs to the copper type II ascorbate-dependent monooxygenase family.</text>
</comment>
<comment type="subcellular location">
    <subcellularLocation>
        <location evidence="2">Membrane</location>
        <topology evidence="2">Single-pass membrane protein</topology>
    </subcellularLocation>
</comment>
<dbReference type="PROSITE" id="PS00084">
    <property type="entry name" value="CU2_MONOOXYGENASE_1"/>
    <property type="match status" value="1"/>
</dbReference>
<dbReference type="PANTHER" id="PTHR10157">
    <property type="entry name" value="DOPAMINE BETA HYDROXYLASE RELATED"/>
    <property type="match status" value="1"/>
</dbReference>
<keyword evidence="14" id="KW-1185">Reference proteome</keyword>
<dbReference type="Proteomes" id="UP000625711">
    <property type="component" value="Unassembled WGS sequence"/>
</dbReference>
<dbReference type="SMART" id="SM00664">
    <property type="entry name" value="DoH"/>
    <property type="match status" value="1"/>
</dbReference>
<dbReference type="InterPro" id="IPR036939">
    <property type="entry name" value="Cu2_ascorb_mOase_N_sf"/>
</dbReference>
<keyword evidence="10" id="KW-0472">Membrane</keyword>
<dbReference type="GO" id="GO:0042420">
    <property type="term" value="P:dopamine catabolic process"/>
    <property type="evidence" value="ECO:0007669"/>
    <property type="project" value="TreeGrafter"/>
</dbReference>
<evidence type="ECO:0000256" key="1">
    <source>
        <dbReference type="ARBA" id="ARBA00001973"/>
    </source>
</evidence>
<dbReference type="GO" id="GO:0006589">
    <property type="term" value="P:octopamine biosynthetic process"/>
    <property type="evidence" value="ECO:0007669"/>
    <property type="project" value="TreeGrafter"/>
</dbReference>
<keyword evidence="7" id="KW-0560">Oxidoreductase</keyword>
<keyword evidence="8" id="KW-0186">Copper</keyword>
<evidence type="ECO:0000256" key="6">
    <source>
        <dbReference type="ARBA" id="ARBA00022989"/>
    </source>
</evidence>
<dbReference type="InterPro" id="IPR000945">
    <property type="entry name" value="DBH-like"/>
</dbReference>
<reference evidence="13" key="1">
    <citation type="submission" date="2020-08" db="EMBL/GenBank/DDBJ databases">
        <title>Genome sequencing and assembly of the red palm weevil Rhynchophorus ferrugineus.</title>
        <authorList>
            <person name="Dias G.B."/>
            <person name="Bergman C.M."/>
            <person name="Manee M."/>
        </authorList>
    </citation>
    <scope>NUCLEOTIDE SEQUENCE</scope>
    <source>
        <strain evidence="13">AA-2017</strain>
        <tissue evidence="13">Whole larva</tissue>
    </source>
</reference>
<dbReference type="EMBL" id="JAACXV010018684">
    <property type="protein sequence ID" value="KAF7263980.1"/>
    <property type="molecule type" value="Genomic_DNA"/>
</dbReference>